<keyword evidence="1" id="KW-1133">Transmembrane helix</keyword>
<comment type="caution">
    <text evidence="2">The sequence shown here is derived from an EMBL/GenBank/DDBJ whole genome shotgun (WGS) entry which is preliminary data.</text>
</comment>
<dbReference type="Proteomes" id="UP001314796">
    <property type="component" value="Unassembled WGS sequence"/>
</dbReference>
<evidence type="ECO:0000313" key="3">
    <source>
        <dbReference type="Proteomes" id="UP001314796"/>
    </source>
</evidence>
<evidence type="ECO:0000313" key="2">
    <source>
        <dbReference type="EMBL" id="MBM7616242.1"/>
    </source>
</evidence>
<feature type="transmembrane region" description="Helical" evidence="1">
    <location>
        <begin position="6"/>
        <end position="23"/>
    </location>
</feature>
<accession>A0ABS2NTQ6</accession>
<keyword evidence="1" id="KW-0812">Transmembrane</keyword>
<protein>
    <recommendedName>
        <fullName evidence="4">LysE type translocator</fullName>
    </recommendedName>
</protein>
<evidence type="ECO:0000256" key="1">
    <source>
        <dbReference type="SAM" id="Phobius"/>
    </source>
</evidence>
<organism evidence="2 3">
    <name type="scientific">Alkaliphilus hydrothermalis</name>
    <dbReference type="NCBI Taxonomy" id="1482730"/>
    <lineage>
        <taxon>Bacteria</taxon>
        <taxon>Bacillati</taxon>
        <taxon>Bacillota</taxon>
        <taxon>Clostridia</taxon>
        <taxon>Peptostreptococcales</taxon>
        <taxon>Natronincolaceae</taxon>
        <taxon>Alkaliphilus</taxon>
    </lineage>
</organism>
<keyword evidence="1" id="KW-0472">Membrane</keyword>
<gene>
    <name evidence="2" type="ORF">JOC73_002824</name>
</gene>
<evidence type="ECO:0008006" key="4">
    <source>
        <dbReference type="Google" id="ProtNLM"/>
    </source>
</evidence>
<name>A0ABS2NTQ6_9FIRM</name>
<dbReference type="EMBL" id="JAFBEE010000028">
    <property type="protein sequence ID" value="MBM7616242.1"/>
    <property type="molecule type" value="Genomic_DNA"/>
</dbReference>
<keyword evidence="3" id="KW-1185">Reference proteome</keyword>
<sequence length="68" mass="7873">MGTAVYYFFDFLTTLAAGIYFLVKPQDIAKMFKKQSNKSFQSVIKGLGVLVVMYGIYKLYHFIDYIIN</sequence>
<reference evidence="2 3" key="1">
    <citation type="submission" date="2021-01" db="EMBL/GenBank/DDBJ databases">
        <title>Genomic Encyclopedia of Type Strains, Phase IV (KMG-IV): sequencing the most valuable type-strain genomes for metagenomic binning, comparative biology and taxonomic classification.</title>
        <authorList>
            <person name="Goeker M."/>
        </authorList>
    </citation>
    <scope>NUCLEOTIDE SEQUENCE [LARGE SCALE GENOMIC DNA]</scope>
    <source>
        <strain evidence="2 3">DSM 25890</strain>
    </source>
</reference>
<dbReference type="RefSeq" id="WP_204404257.1">
    <property type="nucleotide sequence ID" value="NZ_JAFBEE010000028.1"/>
</dbReference>
<feature type="transmembrane region" description="Helical" evidence="1">
    <location>
        <begin position="43"/>
        <end position="63"/>
    </location>
</feature>
<proteinExistence type="predicted"/>